<dbReference type="EMBL" id="FJOF01000004">
    <property type="protein sequence ID" value="CZR40297.1"/>
    <property type="molecule type" value="Genomic_DNA"/>
</dbReference>
<evidence type="ECO:0000313" key="1">
    <source>
        <dbReference type="EMBL" id="CZR40297.1"/>
    </source>
</evidence>
<dbReference type="Proteomes" id="UP000183971">
    <property type="component" value="Unassembled WGS sequence"/>
</dbReference>
<dbReference type="GeneID" id="42050078"/>
<gene>
    <name evidence="1" type="ORF">FPRO_05197</name>
</gene>
<dbReference type="RefSeq" id="XP_031080890.1">
    <property type="nucleotide sequence ID" value="XM_031230788.1"/>
</dbReference>
<sequence length="86" mass="10000">MVRSRPWSGLTLALTCLESLDLPLGLSRKLGLAEVPKMVRVLKVSRRLRVPQSVRLRSLGRHPQVDRQFVVRLELRESDNKWRSQK</sequence>
<dbReference type="AlphaFoldDB" id="A0A1L7VIA1"/>
<evidence type="ECO:0000313" key="2">
    <source>
        <dbReference type="Proteomes" id="UP000183971"/>
    </source>
</evidence>
<accession>A0A1L7VIA1</accession>
<comment type="caution">
    <text evidence="1">The sequence shown here is derived from an EMBL/GenBank/DDBJ whole genome shotgun (WGS) entry which is preliminary data.</text>
</comment>
<keyword evidence="2" id="KW-1185">Reference proteome</keyword>
<protein>
    <submittedName>
        <fullName evidence="1">Uncharacterized protein</fullName>
    </submittedName>
</protein>
<reference evidence="2" key="1">
    <citation type="journal article" date="2016" name="Genome Biol. Evol.">
        <title>Comparative 'omics' of the Fusarium fujikuroi species complex highlights differences in genetic potential and metabolite synthesis.</title>
        <authorList>
            <person name="Niehaus E.-M."/>
            <person name="Muensterkoetter M."/>
            <person name="Proctor R.H."/>
            <person name="Brown D.W."/>
            <person name="Sharon A."/>
            <person name="Idan Y."/>
            <person name="Oren-Young L."/>
            <person name="Sieber C.M."/>
            <person name="Novak O."/>
            <person name="Pencik A."/>
            <person name="Tarkowska D."/>
            <person name="Hromadova K."/>
            <person name="Freeman S."/>
            <person name="Maymon M."/>
            <person name="Elazar M."/>
            <person name="Youssef S.A."/>
            <person name="El-Shabrawy E.S.M."/>
            <person name="Shalaby A.B.A."/>
            <person name="Houterman P."/>
            <person name="Brock N.L."/>
            <person name="Burkhardt I."/>
            <person name="Tsavkelova E.A."/>
            <person name="Dickschat J.S."/>
            <person name="Galuszka P."/>
            <person name="Gueldener U."/>
            <person name="Tudzynski B."/>
        </authorList>
    </citation>
    <scope>NUCLEOTIDE SEQUENCE [LARGE SCALE GENOMIC DNA]</scope>
    <source>
        <strain evidence="2">ET1</strain>
    </source>
</reference>
<organism evidence="1 2">
    <name type="scientific">Fusarium proliferatum (strain ET1)</name>
    <name type="common">Orchid endophyte fungus</name>
    <dbReference type="NCBI Taxonomy" id="1227346"/>
    <lineage>
        <taxon>Eukaryota</taxon>
        <taxon>Fungi</taxon>
        <taxon>Dikarya</taxon>
        <taxon>Ascomycota</taxon>
        <taxon>Pezizomycotina</taxon>
        <taxon>Sordariomycetes</taxon>
        <taxon>Hypocreomycetidae</taxon>
        <taxon>Hypocreales</taxon>
        <taxon>Nectriaceae</taxon>
        <taxon>Fusarium</taxon>
        <taxon>Fusarium fujikuroi species complex</taxon>
    </lineage>
</organism>
<name>A0A1L7VIA1_FUSPR</name>
<dbReference type="VEuPathDB" id="FungiDB:FPRO_05197"/>
<proteinExistence type="predicted"/>